<dbReference type="RefSeq" id="WP_111271794.1">
    <property type="nucleotide sequence ID" value="NZ_QKWW01000055.1"/>
</dbReference>
<protein>
    <submittedName>
        <fullName evidence="1">Uncharacterized protein</fullName>
    </submittedName>
</protein>
<proteinExistence type="predicted"/>
<name>A0A2W6P387_9BACL</name>
<gene>
    <name evidence="1" type="ORF">DN757_19155</name>
</gene>
<comment type="caution">
    <text evidence="1">The sequence shown here is derived from an EMBL/GenBank/DDBJ whole genome shotgun (WGS) entry which is preliminary data.</text>
</comment>
<dbReference type="AlphaFoldDB" id="A0A2W6P387"/>
<evidence type="ECO:0000313" key="2">
    <source>
        <dbReference type="Proteomes" id="UP000249204"/>
    </source>
</evidence>
<dbReference type="Proteomes" id="UP000249204">
    <property type="component" value="Unassembled WGS sequence"/>
</dbReference>
<reference evidence="1 2" key="1">
    <citation type="submission" date="2018-06" db="EMBL/GenBank/DDBJ databases">
        <title>Isolation of heavy metals resistant Paenibacillus silvae NC2 from Gold-Copper mine in ZiJin, China.</title>
        <authorList>
            <person name="Xu J."/>
            <person name="Mazhar H.S."/>
            <person name="Rensing C."/>
        </authorList>
    </citation>
    <scope>NUCLEOTIDE SEQUENCE [LARGE SCALE GENOMIC DNA]</scope>
    <source>
        <strain evidence="1 2">NC2</strain>
    </source>
</reference>
<dbReference type="EMBL" id="QKWW01000055">
    <property type="protein sequence ID" value="PZT54150.1"/>
    <property type="molecule type" value="Genomic_DNA"/>
</dbReference>
<accession>A0A2W6P387</accession>
<organism evidence="1 2">
    <name type="scientific">Paenibacillus silvae</name>
    <dbReference type="NCBI Taxonomy" id="1325358"/>
    <lineage>
        <taxon>Bacteria</taxon>
        <taxon>Bacillati</taxon>
        <taxon>Bacillota</taxon>
        <taxon>Bacilli</taxon>
        <taxon>Bacillales</taxon>
        <taxon>Paenibacillaceae</taxon>
        <taxon>Paenibacillus</taxon>
    </lineage>
</organism>
<evidence type="ECO:0000313" key="1">
    <source>
        <dbReference type="EMBL" id="PZT54150.1"/>
    </source>
</evidence>
<sequence>MVTVHAILQEANGSFDEHSSNTYELNEAQVTALLNSEIVTYPRNTGNGSKSSEKTRIVEKNFTLFEFEPAWQIVFKVIE</sequence>